<name>A0A6J4IC93_9ACTN</name>
<reference evidence="1" key="1">
    <citation type="submission" date="2020-02" db="EMBL/GenBank/DDBJ databases">
        <authorList>
            <person name="Meier V. D."/>
        </authorList>
    </citation>
    <scope>NUCLEOTIDE SEQUENCE</scope>
    <source>
        <strain evidence="1">AVDCRST_MAG57</strain>
    </source>
</reference>
<protein>
    <submittedName>
        <fullName evidence="1">Uncharacterized protein</fullName>
    </submittedName>
</protein>
<organism evidence="1">
    <name type="scientific">uncultured Blastococcus sp</name>
    <dbReference type="NCBI Taxonomy" id="217144"/>
    <lineage>
        <taxon>Bacteria</taxon>
        <taxon>Bacillati</taxon>
        <taxon>Actinomycetota</taxon>
        <taxon>Actinomycetes</taxon>
        <taxon>Geodermatophilales</taxon>
        <taxon>Geodermatophilaceae</taxon>
        <taxon>Blastococcus</taxon>
        <taxon>environmental samples</taxon>
    </lineage>
</organism>
<accession>A0A6J4IC93</accession>
<gene>
    <name evidence="1" type="ORF">AVDCRST_MAG57-1837</name>
</gene>
<evidence type="ECO:0000313" key="1">
    <source>
        <dbReference type="EMBL" id="CAA9246961.1"/>
    </source>
</evidence>
<sequence>MALAARVWAREVLAPRPASRSLGSAVLALVTDPWGGTLGALVGERRAARRILAARSPGADRPE</sequence>
<dbReference type="EMBL" id="CADCTI010000161">
    <property type="protein sequence ID" value="CAA9246961.1"/>
    <property type="molecule type" value="Genomic_DNA"/>
</dbReference>
<proteinExistence type="predicted"/>
<dbReference type="AlphaFoldDB" id="A0A6J4IC93"/>